<evidence type="ECO:0000256" key="1">
    <source>
        <dbReference type="ARBA" id="ARBA00004141"/>
    </source>
</evidence>
<gene>
    <name evidence="7" type="ORF">HJG54_13220</name>
</gene>
<evidence type="ECO:0000313" key="7">
    <source>
        <dbReference type="EMBL" id="WNZ26587.1"/>
    </source>
</evidence>
<evidence type="ECO:0000256" key="5">
    <source>
        <dbReference type="SAM" id="Phobius"/>
    </source>
</evidence>
<accession>A0AA96WIB8</accession>
<organism evidence="7">
    <name type="scientific">Leptolyngbya sp. NK1-12</name>
    <dbReference type="NCBI Taxonomy" id="2547451"/>
    <lineage>
        <taxon>Bacteria</taxon>
        <taxon>Bacillati</taxon>
        <taxon>Cyanobacteriota</taxon>
        <taxon>Cyanophyceae</taxon>
        <taxon>Leptolyngbyales</taxon>
        <taxon>Leptolyngbyaceae</taxon>
        <taxon>Leptolyngbya group</taxon>
        <taxon>Leptolyngbya</taxon>
    </lineage>
</organism>
<evidence type="ECO:0000256" key="3">
    <source>
        <dbReference type="ARBA" id="ARBA00022989"/>
    </source>
</evidence>
<reference evidence="7" key="1">
    <citation type="submission" date="2020-05" db="EMBL/GenBank/DDBJ databases">
        <authorList>
            <person name="Zhu T."/>
            <person name="Keshari N."/>
            <person name="Lu X."/>
        </authorList>
    </citation>
    <scope>NUCLEOTIDE SEQUENCE</scope>
    <source>
        <strain evidence="7">NK1-12</strain>
    </source>
</reference>
<name>A0AA96WIB8_9CYAN</name>
<dbReference type="PANTHER" id="PTHR21016">
    <property type="entry name" value="BETA-AMYLOID BINDING PROTEIN-RELATED"/>
    <property type="match status" value="1"/>
</dbReference>
<dbReference type="AlphaFoldDB" id="A0AA96WIB8"/>
<keyword evidence="2 5" id="KW-0812">Transmembrane</keyword>
<keyword evidence="4 5" id="KW-0472">Membrane</keyword>
<feature type="domain" description="TM2" evidence="6">
    <location>
        <begin position="4"/>
        <end position="52"/>
    </location>
</feature>
<dbReference type="InterPro" id="IPR050932">
    <property type="entry name" value="TM2D1-3-like"/>
</dbReference>
<evidence type="ECO:0000256" key="2">
    <source>
        <dbReference type="ARBA" id="ARBA00022692"/>
    </source>
</evidence>
<comment type="subcellular location">
    <subcellularLocation>
        <location evidence="1">Membrane</location>
        <topology evidence="1">Multi-pass membrane protein</topology>
    </subcellularLocation>
</comment>
<keyword evidence="3 5" id="KW-1133">Transmembrane helix</keyword>
<dbReference type="InterPro" id="IPR007829">
    <property type="entry name" value="TM2"/>
</dbReference>
<dbReference type="GO" id="GO:0016020">
    <property type="term" value="C:membrane"/>
    <property type="evidence" value="ECO:0007669"/>
    <property type="project" value="UniProtKB-SubCell"/>
</dbReference>
<proteinExistence type="predicted"/>
<dbReference type="EMBL" id="CP053586">
    <property type="protein sequence ID" value="WNZ26587.1"/>
    <property type="molecule type" value="Genomic_DNA"/>
</dbReference>
<dbReference type="Pfam" id="PF05154">
    <property type="entry name" value="TM2"/>
    <property type="match status" value="1"/>
</dbReference>
<feature type="transmembrane region" description="Helical" evidence="5">
    <location>
        <begin position="34"/>
        <end position="55"/>
    </location>
</feature>
<sequence length="167" mass="18462">MPQVQTNTAYILWFLCILGICGGQRFYSGKIASGLLYLFTFGLFGFGQLIDLLLIPGMVEKRNIYLRGLYARNLDLSNVQPAVTLNLGQLSQPQPQPLVELPAVSPLHRLLRIAQEQGGTLSAAQVALYTGLEPEAVQSLLQEAQRYGYAEVCNDPQTGAVRYRFDV</sequence>
<protein>
    <submittedName>
        <fullName evidence="7">NINE protein</fullName>
    </submittedName>
</protein>
<dbReference type="PANTHER" id="PTHR21016:SF25">
    <property type="entry name" value="TM2 DOMAIN-CONTAINING PROTEIN DDB_G0277895-RELATED"/>
    <property type="match status" value="1"/>
</dbReference>
<evidence type="ECO:0000259" key="6">
    <source>
        <dbReference type="Pfam" id="PF05154"/>
    </source>
</evidence>
<feature type="transmembrane region" description="Helical" evidence="5">
    <location>
        <begin position="9"/>
        <end position="28"/>
    </location>
</feature>
<evidence type="ECO:0000256" key="4">
    <source>
        <dbReference type="ARBA" id="ARBA00023136"/>
    </source>
</evidence>